<protein>
    <submittedName>
        <fullName evidence="1">Uncharacterized protein</fullName>
    </submittedName>
</protein>
<organism evidence="1 2">
    <name type="scientific">Choristoneura fumiferana</name>
    <name type="common">Spruce budworm moth</name>
    <name type="synonym">Archips fumiferana</name>
    <dbReference type="NCBI Taxonomy" id="7141"/>
    <lineage>
        <taxon>Eukaryota</taxon>
        <taxon>Metazoa</taxon>
        <taxon>Ecdysozoa</taxon>
        <taxon>Arthropoda</taxon>
        <taxon>Hexapoda</taxon>
        <taxon>Insecta</taxon>
        <taxon>Pterygota</taxon>
        <taxon>Neoptera</taxon>
        <taxon>Endopterygota</taxon>
        <taxon>Lepidoptera</taxon>
        <taxon>Glossata</taxon>
        <taxon>Ditrysia</taxon>
        <taxon>Tortricoidea</taxon>
        <taxon>Tortricidae</taxon>
        <taxon>Tortricinae</taxon>
        <taxon>Choristoneura</taxon>
    </lineage>
</organism>
<gene>
    <name evidence="1" type="ORF">MSG28_002689</name>
</gene>
<proteinExistence type="predicted"/>
<dbReference type="EMBL" id="CM046104">
    <property type="protein sequence ID" value="KAI8424067.1"/>
    <property type="molecule type" value="Genomic_DNA"/>
</dbReference>
<accession>A0ACC0JIY6</accession>
<reference evidence="1 2" key="1">
    <citation type="journal article" date="2022" name="Genome Biol. Evol.">
        <title>The Spruce Budworm Genome: Reconstructing the Evolutionary History of Antifreeze Proteins.</title>
        <authorList>
            <person name="Beliveau C."/>
            <person name="Gagne P."/>
            <person name="Picq S."/>
            <person name="Vernygora O."/>
            <person name="Keeling C.I."/>
            <person name="Pinkney K."/>
            <person name="Doucet D."/>
            <person name="Wen F."/>
            <person name="Johnston J.S."/>
            <person name="Maaroufi H."/>
            <person name="Boyle B."/>
            <person name="Laroche J."/>
            <person name="Dewar K."/>
            <person name="Juretic N."/>
            <person name="Blackburn G."/>
            <person name="Nisole A."/>
            <person name="Brunet B."/>
            <person name="Brandao M."/>
            <person name="Lumley L."/>
            <person name="Duan J."/>
            <person name="Quan G."/>
            <person name="Lucarotti C.J."/>
            <person name="Roe A.D."/>
            <person name="Sperling F.A.H."/>
            <person name="Levesque R.C."/>
            <person name="Cusson M."/>
        </authorList>
    </citation>
    <scope>NUCLEOTIDE SEQUENCE [LARGE SCALE GENOMIC DNA]</scope>
    <source>
        <strain evidence="1">Glfc:IPQL:Cfum</strain>
    </source>
</reference>
<comment type="caution">
    <text evidence="1">The sequence shown here is derived from an EMBL/GenBank/DDBJ whole genome shotgun (WGS) entry which is preliminary data.</text>
</comment>
<name>A0ACC0JIY6_CHOFU</name>
<evidence type="ECO:0000313" key="2">
    <source>
        <dbReference type="Proteomes" id="UP001064048"/>
    </source>
</evidence>
<sequence length="825" mass="89144">MCRIFSFRASAMSRSDSADVFSRAAIFASLGNLAHSPPAPARWSRRLVPALTWVWRRRRRRPGAARPPPAPAPLVAPWCPHSLGYGGGGDGGLAQRGLLQVALLPLGALPLQRQPRWSRRLVPALTWVWRRRRRRPGAARPPPGSAAPTWRTPPPAPAPLVAPPGARTHLGMEAAETAAWRSAASSSASPAGRAAWCPHSLGYGGGGDGGLAQRGLLQVALLPLGALPLQRQPRWSRRLVPALTWVWRRRRRRPGAARPPPGSAAPTWRTPPPAPAPLVAPPGARTHLGMEAAETAAWRSAASSSASPAGRAAWCPHSLGYGGGGDGGLAQRGLLQVALLPLGALPLQRQPRWSRRLVPALTWVWRRRRRRPGAARLPPGSAAPTWRTPPPAPAPLVAPPGARTHLGMEAAETAAWRSAASSSASSRSSRSRSCRRSSASPPALPAPPADPAPPQLHSRFLQQQNFVSQTCVMGSDEDQHQERPVSQVYASYTPHEVLRAQFPLGVLAAVGRLLQGRQRALEAHHALHVPTGVPALRQNKGQTKCRIKKCGTDPVGFGDALAGLGELPLERVVLGAERVERGRERVLGLRFPLGLRSWGARGEAGGVVPRGVGDAATSLARPYLNSMVRRTGVDPLAAYINVVSSRSDCLLLMNLGQRMLTRRIGRAIVPTYRVMKTAVAQSSMRISNMAQYIYPKKVETRGLRRMFSEKVETEAMSADYEHVKKATTDSKVLIVDVREPDEVKEHGKIPNSINIPLGTVSSVLSQMPESEFQNTFKRQKPTEDTELIFYCMIGKRSGKAQESAIKAGTKNYLGSWNDWASRQAS</sequence>
<evidence type="ECO:0000313" key="1">
    <source>
        <dbReference type="EMBL" id="KAI8424067.1"/>
    </source>
</evidence>
<keyword evidence="2" id="KW-1185">Reference proteome</keyword>
<dbReference type="Proteomes" id="UP001064048">
    <property type="component" value="Chromosome 4"/>
</dbReference>